<keyword evidence="1" id="KW-0732">Signal</keyword>
<dbReference type="RefSeq" id="WP_008224332.1">
    <property type="nucleotide sequence ID" value="NZ_BAFK01000034.1"/>
</dbReference>
<proteinExistence type="predicted"/>
<dbReference type="Proteomes" id="UP000004374">
    <property type="component" value="Unassembled WGS sequence"/>
</dbReference>
<name>I1E2T6_9GAMM</name>
<gene>
    <name evidence="2" type="ORF">RNAN_3640</name>
</gene>
<protein>
    <submittedName>
        <fullName evidence="2">Uncharacterized protein</fullName>
    </submittedName>
</protein>
<dbReference type="EMBL" id="BAFK01000034">
    <property type="protein sequence ID" value="GAB60614.1"/>
    <property type="molecule type" value="Genomic_DNA"/>
</dbReference>
<organism evidence="2 3">
    <name type="scientific">Rheinheimera nanhaiensis E407-8</name>
    <dbReference type="NCBI Taxonomy" id="562729"/>
    <lineage>
        <taxon>Bacteria</taxon>
        <taxon>Pseudomonadati</taxon>
        <taxon>Pseudomonadota</taxon>
        <taxon>Gammaproteobacteria</taxon>
        <taxon>Chromatiales</taxon>
        <taxon>Chromatiaceae</taxon>
        <taxon>Rheinheimera</taxon>
    </lineage>
</organism>
<evidence type="ECO:0000256" key="1">
    <source>
        <dbReference type="SAM" id="SignalP"/>
    </source>
</evidence>
<feature type="signal peptide" evidence="1">
    <location>
        <begin position="1"/>
        <end position="20"/>
    </location>
</feature>
<comment type="caution">
    <text evidence="2">The sequence shown here is derived from an EMBL/GenBank/DDBJ whole genome shotgun (WGS) entry which is preliminary data.</text>
</comment>
<dbReference type="OrthoDB" id="9900068at2"/>
<dbReference type="AlphaFoldDB" id="I1E2T6"/>
<keyword evidence="3" id="KW-1185">Reference proteome</keyword>
<sequence>MFRKIVLFLMVFTLSFQALSVSLYPEKAHNVESLSHDALHFWGEPHSHDAEDPAKIQLEFSAEARSHVAYDLNASAAALFEPSSLKNTDVQTIPNICCAQFIPDPFLHRITPPPRA</sequence>
<reference evidence="2 3" key="1">
    <citation type="journal article" date="2012" name="J. Bacteriol.">
        <title>Genome Sequence of the Protease-Producing Bacterium Rheinheimera nanhaiensis E407-8T, Isolated from Deep-Sea Sediment of the South China Sea.</title>
        <authorList>
            <person name="Zhang X.-Y."/>
            <person name="Zhang Y.-J."/>
            <person name="Qin Q.-L."/>
            <person name="Xie B.-B."/>
            <person name="Chen X.-L."/>
            <person name="Zhou B.-C."/>
            <person name="Zhang Y.-Z."/>
        </authorList>
    </citation>
    <scope>NUCLEOTIDE SEQUENCE [LARGE SCALE GENOMIC DNA]</scope>
    <source>
        <strain evidence="2 3">E407-8</strain>
    </source>
</reference>
<evidence type="ECO:0000313" key="2">
    <source>
        <dbReference type="EMBL" id="GAB60614.1"/>
    </source>
</evidence>
<evidence type="ECO:0000313" key="3">
    <source>
        <dbReference type="Proteomes" id="UP000004374"/>
    </source>
</evidence>
<accession>I1E2T6</accession>
<feature type="chain" id="PRO_5003638856" evidence="1">
    <location>
        <begin position="21"/>
        <end position="116"/>
    </location>
</feature>